<dbReference type="Gene3D" id="1.10.1740.10">
    <property type="match status" value="1"/>
</dbReference>
<dbReference type="SUPFAM" id="SSF88659">
    <property type="entry name" value="Sigma3 and sigma4 domains of RNA polymerase sigma factors"/>
    <property type="match status" value="1"/>
</dbReference>
<dbReference type="NCBIfam" id="TIGR02937">
    <property type="entry name" value="sigma70-ECF"/>
    <property type="match status" value="1"/>
</dbReference>
<name>A0A3A6PLX9_9BACL</name>
<protein>
    <submittedName>
        <fullName evidence="7">Sigma-70 family RNA polymerase sigma factor</fullName>
    </submittedName>
</protein>
<organism evidence="7 8">
    <name type="scientific">Paenibacillus pinisoli</name>
    <dbReference type="NCBI Taxonomy" id="1276110"/>
    <lineage>
        <taxon>Bacteria</taxon>
        <taxon>Bacillati</taxon>
        <taxon>Bacillota</taxon>
        <taxon>Bacilli</taxon>
        <taxon>Bacillales</taxon>
        <taxon>Paenibacillaceae</taxon>
        <taxon>Paenibacillus</taxon>
    </lineage>
</organism>
<dbReference type="InterPro" id="IPR014284">
    <property type="entry name" value="RNA_pol_sigma-70_dom"/>
</dbReference>
<evidence type="ECO:0000256" key="1">
    <source>
        <dbReference type="ARBA" id="ARBA00010641"/>
    </source>
</evidence>
<dbReference type="GO" id="GO:0003677">
    <property type="term" value="F:DNA binding"/>
    <property type="evidence" value="ECO:0007669"/>
    <property type="project" value="InterPro"/>
</dbReference>
<evidence type="ECO:0000256" key="2">
    <source>
        <dbReference type="ARBA" id="ARBA00023015"/>
    </source>
</evidence>
<dbReference type="InterPro" id="IPR036388">
    <property type="entry name" value="WH-like_DNA-bd_sf"/>
</dbReference>
<evidence type="ECO:0000313" key="7">
    <source>
        <dbReference type="EMBL" id="RJX37431.1"/>
    </source>
</evidence>
<dbReference type="InterPro" id="IPR013325">
    <property type="entry name" value="RNA_pol_sigma_r2"/>
</dbReference>
<reference evidence="7 8" key="1">
    <citation type="submission" date="2018-09" db="EMBL/GenBank/DDBJ databases">
        <title>Paenibacillus aracenensis nov. sp. isolated from a cave in southern Spain.</title>
        <authorList>
            <person name="Jurado V."/>
            <person name="Gutierrez-Patricio S."/>
            <person name="Gonzalez-Pimentel J.L."/>
            <person name="Miller A.Z."/>
            <person name="Laiz L."/>
            <person name="Saiz-Jimenez C."/>
        </authorList>
    </citation>
    <scope>NUCLEOTIDE SEQUENCE [LARGE SCALE GENOMIC DNA]</scope>
    <source>
        <strain evidence="7 8">JCM 19203</strain>
    </source>
</reference>
<keyword evidence="3" id="KW-0731">Sigma factor</keyword>
<gene>
    <name evidence="7" type="ORF">D3P09_22915</name>
</gene>
<dbReference type="GO" id="GO:0006352">
    <property type="term" value="P:DNA-templated transcription initiation"/>
    <property type="evidence" value="ECO:0007669"/>
    <property type="project" value="InterPro"/>
</dbReference>
<dbReference type="AlphaFoldDB" id="A0A3A6PLX9"/>
<keyword evidence="4" id="KW-0804">Transcription</keyword>
<sequence length="169" mass="19651">MERMGKTELYNLMTQYGDDVRTYAYAITRNREQAKDIAQEAFIKVYQNIGSFKGQSSFKTWLFAIARNLAINELRSSYVRRMVLFEWVKPDKMAESAEAAFMGKQSELELLNIVMGLSMKHREVLVLHLEHGMTKAEIGQLLGLSEGTVKSRLHRARKIVESKWREMER</sequence>
<evidence type="ECO:0000313" key="8">
    <source>
        <dbReference type="Proteomes" id="UP000267798"/>
    </source>
</evidence>
<dbReference type="InterPro" id="IPR013249">
    <property type="entry name" value="RNA_pol_sigma70_r4_t2"/>
</dbReference>
<dbReference type="Pfam" id="PF04542">
    <property type="entry name" value="Sigma70_r2"/>
    <property type="match status" value="1"/>
</dbReference>
<feature type="domain" description="RNA polymerase sigma factor 70 region 4 type 2" evidence="6">
    <location>
        <begin position="109"/>
        <end position="158"/>
    </location>
</feature>
<dbReference type="PANTHER" id="PTHR43133">
    <property type="entry name" value="RNA POLYMERASE ECF-TYPE SIGMA FACTO"/>
    <property type="match status" value="1"/>
</dbReference>
<dbReference type="GO" id="GO:0016987">
    <property type="term" value="F:sigma factor activity"/>
    <property type="evidence" value="ECO:0007669"/>
    <property type="project" value="UniProtKB-KW"/>
</dbReference>
<evidence type="ECO:0000256" key="3">
    <source>
        <dbReference type="ARBA" id="ARBA00023082"/>
    </source>
</evidence>
<evidence type="ECO:0000259" key="5">
    <source>
        <dbReference type="Pfam" id="PF04542"/>
    </source>
</evidence>
<comment type="caution">
    <text evidence="7">The sequence shown here is derived from an EMBL/GenBank/DDBJ whole genome shotgun (WGS) entry which is preliminary data.</text>
</comment>
<dbReference type="InterPro" id="IPR007627">
    <property type="entry name" value="RNA_pol_sigma70_r2"/>
</dbReference>
<dbReference type="Pfam" id="PF08281">
    <property type="entry name" value="Sigma70_r4_2"/>
    <property type="match status" value="1"/>
</dbReference>
<dbReference type="Proteomes" id="UP000267798">
    <property type="component" value="Unassembled WGS sequence"/>
</dbReference>
<evidence type="ECO:0000256" key="4">
    <source>
        <dbReference type="ARBA" id="ARBA00023163"/>
    </source>
</evidence>
<dbReference type="SUPFAM" id="SSF88946">
    <property type="entry name" value="Sigma2 domain of RNA polymerase sigma factors"/>
    <property type="match status" value="1"/>
</dbReference>
<dbReference type="EMBL" id="QXQB01000006">
    <property type="protein sequence ID" value="RJX37431.1"/>
    <property type="molecule type" value="Genomic_DNA"/>
</dbReference>
<accession>A0A3A6PLX9</accession>
<dbReference type="Gene3D" id="1.10.10.10">
    <property type="entry name" value="Winged helix-like DNA-binding domain superfamily/Winged helix DNA-binding domain"/>
    <property type="match status" value="1"/>
</dbReference>
<evidence type="ECO:0000259" key="6">
    <source>
        <dbReference type="Pfam" id="PF08281"/>
    </source>
</evidence>
<comment type="similarity">
    <text evidence="1">Belongs to the sigma-70 factor family. ECF subfamily.</text>
</comment>
<dbReference type="OrthoDB" id="9794508at2"/>
<feature type="domain" description="RNA polymerase sigma-70 region 2" evidence="5">
    <location>
        <begin position="12"/>
        <end position="76"/>
    </location>
</feature>
<dbReference type="InterPro" id="IPR039425">
    <property type="entry name" value="RNA_pol_sigma-70-like"/>
</dbReference>
<keyword evidence="2" id="KW-0805">Transcription regulation</keyword>
<dbReference type="PANTHER" id="PTHR43133:SF46">
    <property type="entry name" value="RNA POLYMERASE SIGMA-70 FACTOR ECF SUBFAMILY"/>
    <property type="match status" value="1"/>
</dbReference>
<proteinExistence type="inferred from homology"/>
<keyword evidence="8" id="KW-1185">Reference proteome</keyword>
<dbReference type="InterPro" id="IPR013324">
    <property type="entry name" value="RNA_pol_sigma_r3/r4-like"/>
</dbReference>
<dbReference type="CDD" id="cd06171">
    <property type="entry name" value="Sigma70_r4"/>
    <property type="match status" value="1"/>
</dbReference>